<evidence type="ECO:0000313" key="3">
    <source>
        <dbReference type="Proteomes" id="UP001230504"/>
    </source>
</evidence>
<organism evidence="2 3">
    <name type="scientific">Colletotrichum navitas</name>
    <dbReference type="NCBI Taxonomy" id="681940"/>
    <lineage>
        <taxon>Eukaryota</taxon>
        <taxon>Fungi</taxon>
        <taxon>Dikarya</taxon>
        <taxon>Ascomycota</taxon>
        <taxon>Pezizomycotina</taxon>
        <taxon>Sordariomycetes</taxon>
        <taxon>Hypocreomycetidae</taxon>
        <taxon>Glomerellales</taxon>
        <taxon>Glomerellaceae</taxon>
        <taxon>Colletotrichum</taxon>
        <taxon>Colletotrichum graminicola species complex</taxon>
    </lineage>
</organism>
<feature type="compositionally biased region" description="Basic and acidic residues" evidence="1">
    <location>
        <begin position="125"/>
        <end position="140"/>
    </location>
</feature>
<dbReference type="RefSeq" id="XP_060408410.1">
    <property type="nucleotide sequence ID" value="XM_060560375.1"/>
</dbReference>
<name>A0AAD8UZX1_9PEZI</name>
<sequence length="313" mass="35094">MCCSENKHVIATEVFLDQKSKPEKFGSVVRVLTRQEATTPEKQGDVDETEKVEASCARFDRSLAYNETGSCLHVLLGIRKAVIPNGGRGRRKRSHMDKNGLGRPSDPVLRGPWVRGRLCIGEMQRPDIGEGTNKEGHMSELDESCGDGEQTTAFPLVGKLNRDELGEDERQWSPAIWTAPNIVLSVPKAMPSRVNVLWWVVPREPEAAQQRRSSAVPTHWQVGETWHTNARNRWAVTQADVRSKVPFPTNPKANPPHLEKRIRRIESTVEVQPEWYRYSRISVYVEGVRIDLPTQHASDAPMTALAHADDGAA</sequence>
<dbReference type="EMBL" id="JAHLJV010000107">
    <property type="protein sequence ID" value="KAK1570274.1"/>
    <property type="molecule type" value="Genomic_DNA"/>
</dbReference>
<dbReference type="Proteomes" id="UP001230504">
    <property type="component" value="Unassembled WGS sequence"/>
</dbReference>
<dbReference type="GeneID" id="85444615"/>
<proteinExistence type="predicted"/>
<comment type="caution">
    <text evidence="2">The sequence shown here is derived from an EMBL/GenBank/DDBJ whole genome shotgun (WGS) entry which is preliminary data.</text>
</comment>
<evidence type="ECO:0000313" key="2">
    <source>
        <dbReference type="EMBL" id="KAK1570274.1"/>
    </source>
</evidence>
<protein>
    <submittedName>
        <fullName evidence="2">Uncharacterized protein</fullName>
    </submittedName>
</protein>
<reference evidence="2" key="1">
    <citation type="submission" date="2021-06" db="EMBL/GenBank/DDBJ databases">
        <title>Comparative genomics, transcriptomics and evolutionary studies reveal genomic signatures of adaptation to plant cell wall in hemibiotrophic fungi.</title>
        <authorList>
            <consortium name="DOE Joint Genome Institute"/>
            <person name="Baroncelli R."/>
            <person name="Diaz J.F."/>
            <person name="Benocci T."/>
            <person name="Peng M."/>
            <person name="Battaglia E."/>
            <person name="Haridas S."/>
            <person name="Andreopoulos W."/>
            <person name="Labutti K."/>
            <person name="Pangilinan J."/>
            <person name="Floch G.L."/>
            <person name="Makela M.R."/>
            <person name="Henrissat B."/>
            <person name="Grigoriev I.V."/>
            <person name="Crouch J.A."/>
            <person name="De Vries R.P."/>
            <person name="Sukno S.A."/>
            <person name="Thon M.R."/>
        </authorList>
    </citation>
    <scope>NUCLEOTIDE SEQUENCE</scope>
    <source>
        <strain evidence="2">CBS 125086</strain>
    </source>
</reference>
<accession>A0AAD8UZX1</accession>
<evidence type="ECO:0000256" key="1">
    <source>
        <dbReference type="SAM" id="MobiDB-lite"/>
    </source>
</evidence>
<keyword evidence="3" id="KW-1185">Reference proteome</keyword>
<dbReference type="AlphaFoldDB" id="A0AAD8UZX1"/>
<gene>
    <name evidence="2" type="ORF">LY79DRAFT_584126</name>
</gene>
<feature type="region of interest" description="Disordered" evidence="1">
    <location>
        <begin position="85"/>
        <end position="107"/>
    </location>
</feature>
<feature type="region of interest" description="Disordered" evidence="1">
    <location>
        <begin position="125"/>
        <end position="149"/>
    </location>
</feature>